<feature type="transmembrane region" description="Helical" evidence="2">
    <location>
        <begin position="88"/>
        <end position="108"/>
    </location>
</feature>
<keyword evidence="2" id="KW-0812">Transmembrane</keyword>
<evidence type="ECO:0000313" key="4">
    <source>
        <dbReference type="Proteomes" id="UP000538929"/>
    </source>
</evidence>
<organism evidence="3 4">
    <name type="scientific">Streptomyces alkaliphilus</name>
    <dbReference type="NCBI Taxonomy" id="1472722"/>
    <lineage>
        <taxon>Bacteria</taxon>
        <taxon>Bacillati</taxon>
        <taxon>Actinomycetota</taxon>
        <taxon>Actinomycetes</taxon>
        <taxon>Kitasatosporales</taxon>
        <taxon>Streptomycetaceae</taxon>
        <taxon>Streptomyces</taxon>
    </lineage>
</organism>
<accession>A0A7W3Y3R1</accession>
<dbReference type="Proteomes" id="UP000538929">
    <property type="component" value="Unassembled WGS sequence"/>
</dbReference>
<evidence type="ECO:0000313" key="3">
    <source>
        <dbReference type="EMBL" id="MBB0246898.1"/>
    </source>
</evidence>
<protein>
    <submittedName>
        <fullName evidence="3">Molybdopterin-binding oxidoreductase</fullName>
    </submittedName>
</protein>
<feature type="transmembrane region" description="Helical" evidence="2">
    <location>
        <begin position="115"/>
        <end position="133"/>
    </location>
</feature>
<proteinExistence type="predicted"/>
<reference evidence="4" key="1">
    <citation type="submission" date="2019-10" db="EMBL/GenBank/DDBJ databases">
        <title>Streptomyces sp. nov., a novel actinobacterium isolated from alkaline environment.</title>
        <authorList>
            <person name="Golinska P."/>
        </authorList>
    </citation>
    <scope>NUCLEOTIDE SEQUENCE [LARGE SCALE GENOMIC DNA]</scope>
    <source>
        <strain evidence="4">DSM 42118</strain>
    </source>
</reference>
<feature type="non-terminal residue" evidence="3">
    <location>
        <position position="142"/>
    </location>
</feature>
<evidence type="ECO:0000256" key="2">
    <source>
        <dbReference type="SAM" id="Phobius"/>
    </source>
</evidence>
<feature type="region of interest" description="Disordered" evidence="1">
    <location>
        <begin position="1"/>
        <end position="27"/>
    </location>
</feature>
<dbReference type="AlphaFoldDB" id="A0A7W3Y3R1"/>
<feature type="compositionally biased region" description="Low complexity" evidence="1">
    <location>
        <begin position="1"/>
        <end position="11"/>
    </location>
</feature>
<gene>
    <name evidence="3" type="ORF">FNQ90_22930</name>
</gene>
<dbReference type="EMBL" id="VKHT01001200">
    <property type="protein sequence ID" value="MBB0246898.1"/>
    <property type="molecule type" value="Genomic_DNA"/>
</dbReference>
<keyword evidence="2" id="KW-1133">Transmembrane helix</keyword>
<evidence type="ECO:0000256" key="1">
    <source>
        <dbReference type="SAM" id="MobiDB-lite"/>
    </source>
</evidence>
<keyword evidence="4" id="KW-1185">Reference proteome</keyword>
<sequence length="142" mass="13765">MTAHRTAGSTPGPTPGPPTGGRPGARRAAAALSGPLAMGAALGAGELCAGLLRPGARPVTVVGGAVIDTTPAPVKEWAIATFGTADKVVLQLGVVLVLTCCAVGLGLWSARRRGPAAVGALLLGMVVAALALSRPASSPSDT</sequence>
<name>A0A7W3Y3R1_9ACTN</name>
<comment type="caution">
    <text evidence="3">The sequence shown here is derived from an EMBL/GenBank/DDBJ whole genome shotgun (WGS) entry which is preliminary data.</text>
</comment>
<keyword evidence="2" id="KW-0472">Membrane</keyword>